<dbReference type="PANTHER" id="PTHR45868">
    <property type="entry name" value="HEAVY METAL-ASSOCIATED ISOPRENYLATED PLANT PROTEIN 33-RELATED"/>
    <property type="match status" value="1"/>
</dbReference>
<feature type="compositionally biased region" description="Basic and acidic residues" evidence="2">
    <location>
        <begin position="130"/>
        <end position="161"/>
    </location>
</feature>
<dbReference type="PROSITE" id="PS50846">
    <property type="entry name" value="HMA_2"/>
    <property type="match status" value="1"/>
</dbReference>
<sequence length="308" mass="32916">MATAEECAEPLKYQTWILKVSIHCQGCEKKVKKVLQTMEGVYKTTVDSQQHKVVVTGNVEAEALIKRLLIKLGKHAEVWPEKTPPAAAEEKEAVVDKKNKKKPDEHASPETGSATTVEKKEIVSPANSKKSVDDGESAADKCGKDESSQPKENENKGEKKATVAAASSGGGGGKNKAKKAEKDNTSTTNHNANNGVGKSKSKSKSESGAEVIAPAQQEHDNKKELPDAVLVAALPLPSAFDYPLQMPPSYGVSYSSMQPSMSYGGAYYAAFPVLQSGYMFSPPMPPPPAGSCCYYSCEDYYSGACSIM</sequence>
<dbReference type="AlphaFoldDB" id="A0A8J5FSN0"/>
<dbReference type="OrthoDB" id="689350at2759"/>
<feature type="compositionally biased region" description="Polar residues" evidence="2">
    <location>
        <begin position="185"/>
        <end position="196"/>
    </location>
</feature>
<dbReference type="Pfam" id="PF00403">
    <property type="entry name" value="HMA"/>
    <property type="match status" value="1"/>
</dbReference>
<organism evidence="4 5">
    <name type="scientific">Zingiber officinale</name>
    <name type="common">Ginger</name>
    <name type="synonym">Amomum zingiber</name>
    <dbReference type="NCBI Taxonomy" id="94328"/>
    <lineage>
        <taxon>Eukaryota</taxon>
        <taxon>Viridiplantae</taxon>
        <taxon>Streptophyta</taxon>
        <taxon>Embryophyta</taxon>
        <taxon>Tracheophyta</taxon>
        <taxon>Spermatophyta</taxon>
        <taxon>Magnoliopsida</taxon>
        <taxon>Liliopsida</taxon>
        <taxon>Zingiberales</taxon>
        <taxon>Zingiberaceae</taxon>
        <taxon>Zingiber</taxon>
    </lineage>
</organism>
<feature type="domain" description="HMA" evidence="3">
    <location>
        <begin position="13"/>
        <end position="77"/>
    </location>
</feature>
<dbReference type="PANTHER" id="PTHR45868:SF80">
    <property type="entry name" value="F15K9.8-RELATED"/>
    <property type="match status" value="1"/>
</dbReference>
<reference evidence="4 5" key="1">
    <citation type="submission" date="2020-08" db="EMBL/GenBank/DDBJ databases">
        <title>Plant Genome Project.</title>
        <authorList>
            <person name="Zhang R.-G."/>
        </authorList>
    </citation>
    <scope>NUCLEOTIDE SEQUENCE [LARGE SCALE GENOMIC DNA]</scope>
    <source>
        <tissue evidence="4">Rhizome</tissue>
    </source>
</reference>
<dbReference type="CDD" id="cd00371">
    <property type="entry name" value="HMA"/>
    <property type="match status" value="1"/>
</dbReference>
<evidence type="ECO:0000259" key="3">
    <source>
        <dbReference type="PROSITE" id="PS50846"/>
    </source>
</evidence>
<keyword evidence="1" id="KW-0479">Metal-binding</keyword>
<evidence type="ECO:0000256" key="1">
    <source>
        <dbReference type="ARBA" id="ARBA00022723"/>
    </source>
</evidence>
<dbReference type="GO" id="GO:0046872">
    <property type="term" value="F:metal ion binding"/>
    <property type="evidence" value="ECO:0007669"/>
    <property type="project" value="UniProtKB-KW"/>
</dbReference>
<comment type="caution">
    <text evidence="4">The sequence shown here is derived from an EMBL/GenBank/DDBJ whole genome shotgun (WGS) entry which is preliminary data.</text>
</comment>
<evidence type="ECO:0000313" key="4">
    <source>
        <dbReference type="EMBL" id="KAG6495275.1"/>
    </source>
</evidence>
<dbReference type="Proteomes" id="UP000734854">
    <property type="component" value="Unassembled WGS sequence"/>
</dbReference>
<dbReference type="EMBL" id="JACMSC010000012">
    <property type="protein sequence ID" value="KAG6495275.1"/>
    <property type="molecule type" value="Genomic_DNA"/>
</dbReference>
<proteinExistence type="predicted"/>
<feature type="region of interest" description="Disordered" evidence="2">
    <location>
        <begin position="81"/>
        <end position="222"/>
    </location>
</feature>
<dbReference type="InterPro" id="IPR006121">
    <property type="entry name" value="HMA_dom"/>
</dbReference>
<feature type="compositionally biased region" description="Basic and acidic residues" evidence="2">
    <location>
        <begin position="88"/>
        <end position="108"/>
    </location>
</feature>
<name>A0A8J5FSN0_ZINOF</name>
<keyword evidence="5" id="KW-1185">Reference proteome</keyword>
<gene>
    <name evidence="4" type="ORF">ZIOFF_043069</name>
</gene>
<evidence type="ECO:0000256" key="2">
    <source>
        <dbReference type="SAM" id="MobiDB-lite"/>
    </source>
</evidence>
<protein>
    <recommendedName>
        <fullName evidence="3">HMA domain-containing protein</fullName>
    </recommendedName>
</protein>
<accession>A0A8J5FSN0</accession>
<evidence type="ECO:0000313" key="5">
    <source>
        <dbReference type="Proteomes" id="UP000734854"/>
    </source>
</evidence>